<dbReference type="EMBL" id="JAIWYP010000012">
    <property type="protein sequence ID" value="KAH3725398.1"/>
    <property type="molecule type" value="Genomic_DNA"/>
</dbReference>
<reference evidence="2" key="1">
    <citation type="journal article" date="2019" name="bioRxiv">
        <title>The Genome of the Zebra Mussel, Dreissena polymorpha: A Resource for Invasive Species Research.</title>
        <authorList>
            <person name="McCartney M.A."/>
            <person name="Auch B."/>
            <person name="Kono T."/>
            <person name="Mallez S."/>
            <person name="Zhang Y."/>
            <person name="Obille A."/>
            <person name="Becker A."/>
            <person name="Abrahante J.E."/>
            <person name="Garbe J."/>
            <person name="Badalamenti J.P."/>
            <person name="Herman A."/>
            <person name="Mangelson H."/>
            <person name="Liachko I."/>
            <person name="Sullivan S."/>
            <person name="Sone E.D."/>
            <person name="Koren S."/>
            <person name="Silverstein K.A.T."/>
            <person name="Beckman K.B."/>
            <person name="Gohl D.M."/>
        </authorList>
    </citation>
    <scope>NUCLEOTIDE SEQUENCE</scope>
    <source>
        <strain evidence="2">Duluth1</strain>
        <tissue evidence="2">Whole animal</tissue>
    </source>
</reference>
<dbReference type="Proteomes" id="UP000828390">
    <property type="component" value="Unassembled WGS sequence"/>
</dbReference>
<keyword evidence="3" id="KW-1185">Reference proteome</keyword>
<feature type="region of interest" description="Disordered" evidence="1">
    <location>
        <begin position="50"/>
        <end position="80"/>
    </location>
</feature>
<protein>
    <submittedName>
        <fullName evidence="2">Uncharacterized protein</fullName>
    </submittedName>
</protein>
<evidence type="ECO:0000256" key="1">
    <source>
        <dbReference type="SAM" id="MobiDB-lite"/>
    </source>
</evidence>
<accession>A0A9D4HQ27</accession>
<dbReference type="AlphaFoldDB" id="A0A9D4HQ27"/>
<evidence type="ECO:0000313" key="3">
    <source>
        <dbReference type="Proteomes" id="UP000828390"/>
    </source>
</evidence>
<reference evidence="2" key="2">
    <citation type="submission" date="2020-11" db="EMBL/GenBank/DDBJ databases">
        <authorList>
            <person name="McCartney M.A."/>
            <person name="Auch B."/>
            <person name="Kono T."/>
            <person name="Mallez S."/>
            <person name="Becker A."/>
            <person name="Gohl D.M."/>
            <person name="Silverstein K.A.T."/>
            <person name="Koren S."/>
            <person name="Bechman K.B."/>
            <person name="Herman A."/>
            <person name="Abrahante J.E."/>
            <person name="Garbe J."/>
        </authorList>
    </citation>
    <scope>NUCLEOTIDE SEQUENCE</scope>
    <source>
        <strain evidence="2">Duluth1</strain>
        <tissue evidence="2">Whole animal</tissue>
    </source>
</reference>
<gene>
    <name evidence="2" type="ORF">DPMN_051231</name>
</gene>
<feature type="compositionally biased region" description="Polar residues" evidence="1">
    <location>
        <begin position="71"/>
        <end position="80"/>
    </location>
</feature>
<comment type="caution">
    <text evidence="2">The sequence shown here is derived from an EMBL/GenBank/DDBJ whole genome shotgun (WGS) entry which is preliminary data.</text>
</comment>
<organism evidence="2 3">
    <name type="scientific">Dreissena polymorpha</name>
    <name type="common">Zebra mussel</name>
    <name type="synonym">Mytilus polymorpha</name>
    <dbReference type="NCBI Taxonomy" id="45954"/>
    <lineage>
        <taxon>Eukaryota</taxon>
        <taxon>Metazoa</taxon>
        <taxon>Spiralia</taxon>
        <taxon>Lophotrochozoa</taxon>
        <taxon>Mollusca</taxon>
        <taxon>Bivalvia</taxon>
        <taxon>Autobranchia</taxon>
        <taxon>Heteroconchia</taxon>
        <taxon>Euheterodonta</taxon>
        <taxon>Imparidentia</taxon>
        <taxon>Neoheterodontei</taxon>
        <taxon>Myida</taxon>
        <taxon>Dreissenoidea</taxon>
        <taxon>Dreissenidae</taxon>
        <taxon>Dreissena</taxon>
    </lineage>
</organism>
<proteinExistence type="predicted"/>
<evidence type="ECO:0000313" key="2">
    <source>
        <dbReference type="EMBL" id="KAH3725398.1"/>
    </source>
</evidence>
<name>A0A9D4HQ27_DREPO</name>
<sequence length="80" mass="8930">MATINDDARTNNVCESWNCGFRQLVGHTHLSLWKLVECVNKDNPMVEADVHRQGSGQSVTRKHIRRPPSPTNAASTDCAR</sequence>